<comment type="caution">
    <text evidence="1">The sequence shown here is derived from an EMBL/GenBank/DDBJ whole genome shotgun (WGS) entry which is preliminary data.</text>
</comment>
<keyword evidence="2" id="KW-1185">Reference proteome</keyword>
<evidence type="ECO:0000313" key="2">
    <source>
        <dbReference type="Proteomes" id="UP000324222"/>
    </source>
</evidence>
<protein>
    <submittedName>
        <fullName evidence="1">Uncharacterized protein</fullName>
    </submittedName>
</protein>
<proteinExistence type="predicted"/>
<organism evidence="1 2">
    <name type="scientific">Portunus trituberculatus</name>
    <name type="common">Swimming crab</name>
    <name type="synonym">Neptunus trituberculatus</name>
    <dbReference type="NCBI Taxonomy" id="210409"/>
    <lineage>
        <taxon>Eukaryota</taxon>
        <taxon>Metazoa</taxon>
        <taxon>Ecdysozoa</taxon>
        <taxon>Arthropoda</taxon>
        <taxon>Crustacea</taxon>
        <taxon>Multicrustacea</taxon>
        <taxon>Malacostraca</taxon>
        <taxon>Eumalacostraca</taxon>
        <taxon>Eucarida</taxon>
        <taxon>Decapoda</taxon>
        <taxon>Pleocyemata</taxon>
        <taxon>Brachyura</taxon>
        <taxon>Eubrachyura</taxon>
        <taxon>Portunoidea</taxon>
        <taxon>Portunidae</taxon>
        <taxon>Portuninae</taxon>
        <taxon>Portunus</taxon>
    </lineage>
</organism>
<gene>
    <name evidence="1" type="ORF">E2C01_060501</name>
</gene>
<evidence type="ECO:0000313" key="1">
    <source>
        <dbReference type="EMBL" id="MPC66354.1"/>
    </source>
</evidence>
<reference evidence="1 2" key="1">
    <citation type="submission" date="2019-05" db="EMBL/GenBank/DDBJ databases">
        <title>Another draft genome of Portunus trituberculatus and its Hox gene families provides insights of decapod evolution.</title>
        <authorList>
            <person name="Jeong J.-H."/>
            <person name="Song I."/>
            <person name="Kim S."/>
            <person name="Choi T."/>
            <person name="Kim D."/>
            <person name="Ryu S."/>
            <person name="Kim W."/>
        </authorList>
    </citation>
    <scope>NUCLEOTIDE SEQUENCE [LARGE SCALE GENOMIC DNA]</scope>
    <source>
        <tissue evidence="1">Muscle</tissue>
    </source>
</reference>
<dbReference type="AlphaFoldDB" id="A0A5B7HC97"/>
<name>A0A5B7HC97_PORTR</name>
<dbReference type="EMBL" id="VSRR010024648">
    <property type="protein sequence ID" value="MPC66354.1"/>
    <property type="molecule type" value="Genomic_DNA"/>
</dbReference>
<dbReference type="Proteomes" id="UP000324222">
    <property type="component" value="Unassembled WGS sequence"/>
</dbReference>
<accession>A0A5B7HC97</accession>
<sequence length="29" mass="3422">MVPKHKFLYSFCLLFGDSNNFRNLCEGLK</sequence>